<organism evidence="2 3">
    <name type="scientific">Nicotiana tabacum</name>
    <name type="common">Common tobacco</name>
    <dbReference type="NCBI Taxonomy" id="4097"/>
    <lineage>
        <taxon>Eukaryota</taxon>
        <taxon>Viridiplantae</taxon>
        <taxon>Streptophyta</taxon>
        <taxon>Embryophyta</taxon>
        <taxon>Tracheophyta</taxon>
        <taxon>Spermatophyta</taxon>
        <taxon>Magnoliopsida</taxon>
        <taxon>eudicotyledons</taxon>
        <taxon>Gunneridae</taxon>
        <taxon>Pentapetalae</taxon>
        <taxon>asterids</taxon>
        <taxon>lamiids</taxon>
        <taxon>Solanales</taxon>
        <taxon>Solanaceae</taxon>
        <taxon>Nicotianoideae</taxon>
        <taxon>Nicotianeae</taxon>
        <taxon>Nicotiana</taxon>
    </lineage>
</organism>
<protein>
    <submittedName>
        <fullName evidence="3">Uncharacterized protein LOC107831455 isoform X1</fullName>
    </submittedName>
    <submittedName>
        <fullName evidence="3">Uncharacterized protein isoform X1</fullName>
    </submittedName>
</protein>
<reference evidence="2" key="1">
    <citation type="journal article" date="2014" name="Nat. Commun.">
        <title>The tobacco genome sequence and its comparison with those of tomato and potato.</title>
        <authorList>
            <person name="Sierro N."/>
            <person name="Battey J.N."/>
            <person name="Ouadi S."/>
            <person name="Bakaher N."/>
            <person name="Bovet L."/>
            <person name="Willig A."/>
            <person name="Goepfert S."/>
            <person name="Peitsch M.C."/>
            <person name="Ivanov N.V."/>
        </authorList>
    </citation>
    <scope>NUCLEOTIDE SEQUENCE [LARGE SCALE GENOMIC DNA]</scope>
</reference>
<gene>
    <name evidence="3" type="primary">LOC107831455</name>
</gene>
<dbReference type="PANTHER" id="PTHR33735">
    <property type="entry name" value="EXPRESSED PROTEIN"/>
    <property type="match status" value="1"/>
</dbReference>
<evidence type="ECO:0000313" key="3">
    <source>
        <dbReference type="RefSeq" id="XP_016514704.1"/>
    </source>
</evidence>
<dbReference type="PaxDb" id="4097-A0A1S4DNH1"/>
<evidence type="ECO:0000256" key="1">
    <source>
        <dbReference type="SAM" id="Coils"/>
    </source>
</evidence>
<dbReference type="OrthoDB" id="1306309at2759"/>
<dbReference type="RefSeq" id="XP_016514704.1">
    <property type="nucleotide sequence ID" value="XM_016659218.2"/>
</dbReference>
<sequence>MTTSILLQSSTSISHACWSRYRYHSISLYPIFSFKILKNKDVSSFGDHHNSLSFLGSRKGLLTSDKIKRKFVVSSNGQPGGPLPSPPSSNPFNGWLIGILLSIILPFFRNKWGSLLQLKNTVEDVIETVEEVEEVVEDVENVAEKVDKVAEEIGKDLPEGQLKDTLKAVENFSEETAKFALAAGDIIDKVQDVELIAENRVKSLVESVTDEVNKSTISKIENILDINSKK</sequence>
<accession>A0A1S4DNH1</accession>
<keyword evidence="2" id="KW-1185">Reference proteome</keyword>
<proteinExistence type="predicted"/>
<name>A0A1S4DNH1_TOBAC</name>
<dbReference type="PANTHER" id="PTHR33735:SF14">
    <property type="entry name" value="PHAGE CAPSID SCAFFOLDING PROTEIN (GPO) SERINE PEPTIDASE"/>
    <property type="match status" value="1"/>
</dbReference>
<dbReference type="RefSeq" id="XP_016514704.1">
    <property type="nucleotide sequence ID" value="XM_016659218.1"/>
</dbReference>
<dbReference type="Proteomes" id="UP000790787">
    <property type="component" value="Chromosome 16"/>
</dbReference>
<keyword evidence="1" id="KW-0175">Coiled coil</keyword>
<dbReference type="STRING" id="4097.A0A1S4DNH1"/>
<dbReference type="AlphaFoldDB" id="A0A1S4DNH1"/>
<feature type="coiled-coil region" evidence="1">
    <location>
        <begin position="115"/>
        <end position="152"/>
    </location>
</feature>
<dbReference type="GeneID" id="107831455"/>
<dbReference type="KEGG" id="nta:107831455"/>
<reference evidence="3" key="2">
    <citation type="submission" date="2025-08" db="UniProtKB">
        <authorList>
            <consortium name="RefSeq"/>
        </authorList>
    </citation>
    <scope>IDENTIFICATION</scope>
    <source>
        <tissue evidence="3">Leaf</tissue>
    </source>
</reference>
<evidence type="ECO:0000313" key="2">
    <source>
        <dbReference type="Proteomes" id="UP000790787"/>
    </source>
</evidence>